<evidence type="ECO:0000313" key="1">
    <source>
        <dbReference type="EMBL" id="MCG2617843.1"/>
    </source>
</evidence>
<reference evidence="1" key="1">
    <citation type="submission" date="2022-01" db="EMBL/GenBank/DDBJ databases">
        <authorList>
            <person name="Jo J.-H."/>
            <person name="Im W.-T."/>
        </authorList>
    </citation>
    <scope>NUCLEOTIDE SEQUENCE</scope>
    <source>
        <strain evidence="1">NA20</strain>
    </source>
</reference>
<dbReference type="EMBL" id="JAKLTR010000026">
    <property type="protein sequence ID" value="MCG2617843.1"/>
    <property type="molecule type" value="Genomic_DNA"/>
</dbReference>
<proteinExistence type="predicted"/>
<protein>
    <submittedName>
        <fullName evidence="1">Uncharacterized protein</fullName>
    </submittedName>
</protein>
<sequence length="252" mass="29494">MQATTKLCLNSNEFTQLDFVEFYDSMVEFTPTRITIGAKTFPWSEIDFLKIFAKKNKVDRCFIQDNKGNYFSVASTGTRTPFKAVTVSQGSDKKHCKSDLIVRLIETKKCVTGFVFNTEYEEVQSTKFSSNLEGINIQKEILETIKATPSKDDGFGGKEYDIRFNPGRSLLISNSWLIVGWRMWFNKDFYHLVSRQKILDFPHAVENVLLNNGIVYVQLFEKLEEPFTPDAMFRQWKWREWMEYDELDEHFG</sequence>
<comment type="caution">
    <text evidence="1">The sequence shown here is derived from an EMBL/GenBank/DDBJ whole genome shotgun (WGS) entry which is preliminary data.</text>
</comment>
<accession>A0ABS9KZU7</accession>
<evidence type="ECO:0000313" key="2">
    <source>
        <dbReference type="Proteomes" id="UP001165367"/>
    </source>
</evidence>
<dbReference type="Proteomes" id="UP001165367">
    <property type="component" value="Unassembled WGS sequence"/>
</dbReference>
<keyword evidence="2" id="KW-1185">Reference proteome</keyword>
<gene>
    <name evidence="1" type="ORF">LZZ85_26315</name>
</gene>
<name>A0ABS9KZU7_9BACT</name>
<dbReference type="RefSeq" id="WP_237876713.1">
    <property type="nucleotide sequence ID" value="NZ_JAKLTR010000026.1"/>
</dbReference>
<organism evidence="1 2">
    <name type="scientific">Terrimonas ginsenosidimutans</name>
    <dbReference type="NCBI Taxonomy" id="2908004"/>
    <lineage>
        <taxon>Bacteria</taxon>
        <taxon>Pseudomonadati</taxon>
        <taxon>Bacteroidota</taxon>
        <taxon>Chitinophagia</taxon>
        <taxon>Chitinophagales</taxon>
        <taxon>Chitinophagaceae</taxon>
        <taxon>Terrimonas</taxon>
    </lineage>
</organism>